<dbReference type="EMBL" id="KV419413">
    <property type="protein sequence ID" value="KZS91741.1"/>
    <property type="molecule type" value="Genomic_DNA"/>
</dbReference>
<accession>A0A164SRW1</accession>
<dbReference type="Gene3D" id="3.80.10.10">
    <property type="entry name" value="Ribonuclease Inhibitor"/>
    <property type="match status" value="1"/>
</dbReference>
<keyword evidence="2" id="KW-1185">Reference proteome</keyword>
<evidence type="ECO:0008006" key="3">
    <source>
        <dbReference type="Google" id="ProtNLM"/>
    </source>
</evidence>
<evidence type="ECO:0000313" key="2">
    <source>
        <dbReference type="Proteomes" id="UP000076722"/>
    </source>
</evidence>
<name>A0A164SRW1_9AGAM</name>
<gene>
    <name evidence="1" type="ORF">SISNIDRAFT_515746</name>
</gene>
<protein>
    <recommendedName>
        <fullName evidence="3">F-box domain-containing protein</fullName>
    </recommendedName>
</protein>
<reference evidence="1 2" key="1">
    <citation type="journal article" date="2016" name="Mol. Biol. Evol.">
        <title>Comparative Genomics of Early-Diverging Mushroom-Forming Fungi Provides Insights into the Origins of Lignocellulose Decay Capabilities.</title>
        <authorList>
            <person name="Nagy L.G."/>
            <person name="Riley R."/>
            <person name="Tritt A."/>
            <person name="Adam C."/>
            <person name="Daum C."/>
            <person name="Floudas D."/>
            <person name="Sun H."/>
            <person name="Yadav J.S."/>
            <person name="Pangilinan J."/>
            <person name="Larsson K.H."/>
            <person name="Matsuura K."/>
            <person name="Barry K."/>
            <person name="Labutti K."/>
            <person name="Kuo R."/>
            <person name="Ohm R.A."/>
            <person name="Bhattacharya S.S."/>
            <person name="Shirouzu T."/>
            <person name="Yoshinaga Y."/>
            <person name="Martin F.M."/>
            <person name="Grigoriev I.V."/>
            <person name="Hibbett D.S."/>
        </authorList>
    </citation>
    <scope>NUCLEOTIDE SEQUENCE [LARGE SCALE GENOMIC DNA]</scope>
    <source>
        <strain evidence="1 2">HHB9708</strain>
    </source>
</reference>
<dbReference type="AlphaFoldDB" id="A0A164SRW1"/>
<proteinExistence type="predicted"/>
<organism evidence="1 2">
    <name type="scientific">Sistotremastrum niveocremeum HHB9708</name>
    <dbReference type="NCBI Taxonomy" id="1314777"/>
    <lineage>
        <taxon>Eukaryota</taxon>
        <taxon>Fungi</taxon>
        <taxon>Dikarya</taxon>
        <taxon>Basidiomycota</taxon>
        <taxon>Agaricomycotina</taxon>
        <taxon>Agaricomycetes</taxon>
        <taxon>Sistotremastrales</taxon>
        <taxon>Sistotremastraceae</taxon>
        <taxon>Sertulicium</taxon>
        <taxon>Sertulicium niveocremeum</taxon>
    </lineage>
</organism>
<dbReference type="Proteomes" id="UP000076722">
    <property type="component" value="Unassembled WGS sequence"/>
</dbReference>
<sequence>MNLDPHHPGNTTESVRRHLLETEQRLIRANFAVKRQLNICTPIGRLTDELIVEILRYCKSLVDDDLSKSSRKGVRIPHAYLLCTRWRAVATNASCLWSEISLPMPANLFALFLERSKQSALQIHVHVTNKEILSDRDPTIGTAGNALRQVIPRISQLHLDWESKHTRGLGDFLVQYAGEAEFSTLKTLHIRATSASWGRKEEIYTLNTPQLRTLVLAGPFQFAPSSPVESLTTLRWNTNGNTLSFTTLFKMLSHFPSIEQCDVIGHPLTSAVASGIPNLSLKNLKRFSLSIIYLSQLRDTIVRLGCPDSLSISAKIYKADPGAVALADFLGPYMSTSDEFKIVKRDDQAVYTLTSKTGRQIEITHLNVIPFAWSDPAALKLTALNLPTLASYPSNLSHIHLQTDSLPSTHDLIRSLNSWPLISSLRVQTDESNFEKLLAALENVPELICPLLKTLDCTDDKNMKAFTIRLNVFGSFDDEYWVLFKHHTGLQLPASGPHRFISCMW</sequence>
<evidence type="ECO:0000313" key="1">
    <source>
        <dbReference type="EMBL" id="KZS91741.1"/>
    </source>
</evidence>
<dbReference type="InterPro" id="IPR032675">
    <property type="entry name" value="LRR_dom_sf"/>
</dbReference>